<keyword evidence="2" id="KW-1185">Reference proteome</keyword>
<sequence length="148" mass="17785">MFARTRLRLRGIQRFHELWLSRHEVAEMPKGEMHKLYFSFGGGRDRGADGRLWRRWTFSRSACDIAIENWSYPGDDDDDGNDENNGKDYGDRVGERRTISILWFFHLVEEKIYLQVYDAEHRPLWTPNKDRDTARNCKKRLEVEQYLE</sequence>
<dbReference type="OrthoDB" id="10575224at2759"/>
<protein>
    <submittedName>
        <fullName evidence="1">Uncharacterized protein</fullName>
    </submittedName>
</protein>
<dbReference type="Proteomes" id="UP000016931">
    <property type="component" value="Unassembled WGS sequence"/>
</dbReference>
<dbReference type="RefSeq" id="XP_016760010.1">
    <property type="nucleotide sequence ID" value="XM_016901377.1"/>
</dbReference>
<gene>
    <name evidence="1" type="ORF">SEPMUDRAFT_117851</name>
</gene>
<dbReference type="GeneID" id="27898514"/>
<reference evidence="1 2" key="1">
    <citation type="journal article" date="2012" name="PLoS Pathog.">
        <title>Diverse lifestyles and strategies of plant pathogenesis encoded in the genomes of eighteen Dothideomycetes fungi.</title>
        <authorList>
            <person name="Ohm R.A."/>
            <person name="Feau N."/>
            <person name="Henrissat B."/>
            <person name="Schoch C.L."/>
            <person name="Horwitz B.A."/>
            <person name="Barry K.W."/>
            <person name="Condon B.J."/>
            <person name="Copeland A.C."/>
            <person name="Dhillon B."/>
            <person name="Glaser F."/>
            <person name="Hesse C.N."/>
            <person name="Kosti I."/>
            <person name="LaButti K."/>
            <person name="Lindquist E.A."/>
            <person name="Lucas S."/>
            <person name="Salamov A.A."/>
            <person name="Bradshaw R.E."/>
            <person name="Ciuffetti L."/>
            <person name="Hamelin R.C."/>
            <person name="Kema G.H.J."/>
            <person name="Lawrence C."/>
            <person name="Scott J.A."/>
            <person name="Spatafora J.W."/>
            <person name="Turgeon B.G."/>
            <person name="de Wit P.J.G.M."/>
            <person name="Zhong S."/>
            <person name="Goodwin S.B."/>
            <person name="Grigoriev I.V."/>
        </authorList>
    </citation>
    <scope>NUCLEOTIDE SEQUENCE [LARGE SCALE GENOMIC DNA]</scope>
    <source>
        <strain evidence="1 2">SO2202</strain>
    </source>
</reference>
<organism evidence="1 2">
    <name type="scientific">Sphaerulina musiva (strain SO2202)</name>
    <name type="common">Poplar stem canker fungus</name>
    <name type="synonym">Septoria musiva</name>
    <dbReference type="NCBI Taxonomy" id="692275"/>
    <lineage>
        <taxon>Eukaryota</taxon>
        <taxon>Fungi</taxon>
        <taxon>Dikarya</taxon>
        <taxon>Ascomycota</taxon>
        <taxon>Pezizomycotina</taxon>
        <taxon>Dothideomycetes</taxon>
        <taxon>Dothideomycetidae</taxon>
        <taxon>Mycosphaerellales</taxon>
        <taxon>Mycosphaerellaceae</taxon>
        <taxon>Sphaerulina</taxon>
    </lineage>
</organism>
<evidence type="ECO:0000313" key="2">
    <source>
        <dbReference type="Proteomes" id="UP000016931"/>
    </source>
</evidence>
<dbReference type="HOGENOM" id="CLU_1759939_0_0_1"/>
<dbReference type="EMBL" id="KB456265">
    <property type="protein sequence ID" value="EMF11889.1"/>
    <property type="molecule type" value="Genomic_DNA"/>
</dbReference>
<accession>N1QHG7</accession>
<dbReference type="AlphaFoldDB" id="N1QHG7"/>
<proteinExistence type="predicted"/>
<name>N1QHG7_SPHMS</name>
<evidence type="ECO:0000313" key="1">
    <source>
        <dbReference type="EMBL" id="EMF11889.1"/>
    </source>
</evidence>